<name>A0A6M8B8V1_9CYAN</name>
<organism evidence="2 3">
    <name type="scientific">Thermoleptolyngbya sichuanensis A183</name>
    <dbReference type="NCBI Taxonomy" id="2737172"/>
    <lineage>
        <taxon>Bacteria</taxon>
        <taxon>Bacillati</taxon>
        <taxon>Cyanobacteriota</taxon>
        <taxon>Cyanophyceae</taxon>
        <taxon>Oculatellales</taxon>
        <taxon>Oculatellaceae</taxon>
        <taxon>Thermoleptolyngbya</taxon>
        <taxon>Thermoleptolyngbya sichuanensis</taxon>
    </lineage>
</organism>
<evidence type="ECO:0000313" key="3">
    <source>
        <dbReference type="Proteomes" id="UP000505210"/>
    </source>
</evidence>
<dbReference type="KEGG" id="theu:HPC62_01105"/>
<proteinExistence type="predicted"/>
<evidence type="ECO:0000313" key="2">
    <source>
        <dbReference type="EMBL" id="QKD80950.1"/>
    </source>
</evidence>
<keyword evidence="1" id="KW-0732">Signal</keyword>
<evidence type="ECO:0008006" key="4">
    <source>
        <dbReference type="Google" id="ProtNLM"/>
    </source>
</evidence>
<dbReference type="AlphaFoldDB" id="A0A6M8B8V1"/>
<gene>
    <name evidence="2" type="ORF">HPC62_01105</name>
</gene>
<dbReference type="RefSeq" id="WP_172353375.1">
    <property type="nucleotide sequence ID" value="NZ_CP053661.1"/>
</dbReference>
<keyword evidence="3" id="KW-1185">Reference proteome</keyword>
<protein>
    <recommendedName>
        <fullName evidence="4">DUF2808 domain-containing protein</fullName>
    </recommendedName>
</protein>
<feature type="signal peptide" evidence="1">
    <location>
        <begin position="1"/>
        <end position="22"/>
    </location>
</feature>
<reference evidence="2 3" key="1">
    <citation type="submission" date="2020-05" db="EMBL/GenBank/DDBJ databases">
        <title>Complete genome sequence of of a novel Thermoleptolyngbya strain isolated from hot springs of Ganzi, Sichuan China.</title>
        <authorList>
            <person name="Tang J."/>
            <person name="Daroch M."/>
            <person name="Li L."/>
            <person name="Waleron K."/>
            <person name="Waleron M."/>
            <person name="Waleron M."/>
        </authorList>
    </citation>
    <scope>NUCLEOTIDE SEQUENCE [LARGE SCALE GENOMIC DNA]</scope>
    <source>
        <strain evidence="2 3">PKUAC-SCTA183</strain>
    </source>
</reference>
<evidence type="ECO:0000256" key="1">
    <source>
        <dbReference type="SAM" id="SignalP"/>
    </source>
</evidence>
<sequence length="156" mass="16527">MLKFRLVVRNASLLALLGLSMAAGRVGLSPIDPASAHQVQVSGEVGGTVHIEPRDNPRAGVASQVWFALARRGGQTIPLSACTCQLEVYARPRRQGDAPILSPTLQAVSAEGRQGIPGATVTFPRAGAYELVLRGRPVTSGTFTPFELRFPVTVAR</sequence>
<dbReference type="EMBL" id="CP053661">
    <property type="protein sequence ID" value="QKD80950.1"/>
    <property type="molecule type" value="Genomic_DNA"/>
</dbReference>
<feature type="chain" id="PRO_5026969049" description="DUF2808 domain-containing protein" evidence="1">
    <location>
        <begin position="23"/>
        <end position="156"/>
    </location>
</feature>
<dbReference type="Proteomes" id="UP000505210">
    <property type="component" value="Chromosome"/>
</dbReference>
<accession>A0A6M8B8V1</accession>